<gene>
    <name evidence="1" type="ordered locus">HCH_02531</name>
</gene>
<dbReference type="OrthoDB" id="9156649at2"/>
<reference evidence="1 2" key="1">
    <citation type="journal article" date="2005" name="Nucleic Acids Res.">
        <title>Genomic blueprint of Hahella chejuensis, a marine microbe producing an algicidal agent.</title>
        <authorList>
            <person name="Jeong H."/>
            <person name="Yim J.H."/>
            <person name="Lee C."/>
            <person name="Choi S.-H."/>
            <person name="Park Y.K."/>
            <person name="Yoon S.H."/>
            <person name="Hur C.-G."/>
            <person name="Kang H.-Y."/>
            <person name="Kim D."/>
            <person name="Lee H.H."/>
            <person name="Park K.H."/>
            <person name="Park S.-H."/>
            <person name="Park H.-S."/>
            <person name="Lee H.K."/>
            <person name="Oh T.K."/>
            <person name="Kim J.F."/>
        </authorList>
    </citation>
    <scope>NUCLEOTIDE SEQUENCE [LARGE SCALE GENOMIC DNA]</scope>
    <source>
        <strain evidence="1 2">KCTC 2396</strain>
    </source>
</reference>
<dbReference type="RefSeq" id="WP_011396402.1">
    <property type="nucleotide sequence ID" value="NC_007645.1"/>
</dbReference>
<evidence type="ECO:0000313" key="2">
    <source>
        <dbReference type="Proteomes" id="UP000000238"/>
    </source>
</evidence>
<dbReference type="eggNOG" id="ENOG502ZNGJ">
    <property type="taxonomic scope" value="Bacteria"/>
</dbReference>
<keyword evidence="2" id="KW-1185">Reference proteome</keyword>
<dbReference type="STRING" id="349521.HCH_02531"/>
<dbReference type="Proteomes" id="UP000000238">
    <property type="component" value="Chromosome"/>
</dbReference>
<proteinExistence type="predicted"/>
<evidence type="ECO:0000313" key="1">
    <source>
        <dbReference type="EMBL" id="ABC29333.1"/>
    </source>
</evidence>
<name>Q2SJ41_HAHCH</name>
<dbReference type="HOGENOM" id="CLU_105808_0_0_6"/>
<organism evidence="1 2">
    <name type="scientific">Hahella chejuensis (strain KCTC 2396)</name>
    <dbReference type="NCBI Taxonomy" id="349521"/>
    <lineage>
        <taxon>Bacteria</taxon>
        <taxon>Pseudomonadati</taxon>
        <taxon>Pseudomonadota</taxon>
        <taxon>Gammaproteobacteria</taxon>
        <taxon>Oceanospirillales</taxon>
        <taxon>Hahellaceae</taxon>
        <taxon>Hahella</taxon>
    </lineage>
</organism>
<sequence length="216" mass="24301">MLYSGISIALVAIAILTVFICLRLLFRKSWFLVWLKGTMTFVALLFAVFLCFLALDMYRYKAYQQETTIATLSMQKLGDQLYRVKVAAPPDGEYSFDVSGDLWQLDARLVSWSGPFSALGMQPGYRLERISGRYYSLEQENDGARTVFAIAPSDIGFDFWAWLNSHEGVPWVDAKYGSATYLPMRDGAIFTVSIGNDGLIARPVNTPAVEAVEMWQ</sequence>
<dbReference type="EMBL" id="CP000155">
    <property type="protein sequence ID" value="ABC29333.1"/>
    <property type="molecule type" value="Genomic_DNA"/>
</dbReference>
<accession>Q2SJ41</accession>
<dbReference type="KEGG" id="hch:HCH_02531"/>
<protein>
    <submittedName>
        <fullName evidence="1">Cation/multidrug efflux pump</fullName>
    </submittedName>
</protein>
<dbReference type="AlphaFoldDB" id="Q2SJ41"/>